<dbReference type="EMBL" id="KI392588">
    <property type="protein sequence ID" value="ERN13550.1"/>
    <property type="molecule type" value="Genomic_DNA"/>
</dbReference>
<evidence type="ECO:0008006" key="3">
    <source>
        <dbReference type="Google" id="ProtNLM"/>
    </source>
</evidence>
<sequence length="143" mass="16477">MDLCHVPLLGVKCYKKARLSHYHVAATPERYWAQTFSNTRMLDVIHACFRPVPSGLLHMGSSNHDPRFLYSDFSKKNHDLRETTLFLEKELKEGMNKILYFPKSEFSCASLFLSRMNANAMPFLSDDLPSNNASHFLPLLVRL</sequence>
<dbReference type="Gramene" id="ERN13550">
    <property type="protein sequence ID" value="ERN13550"/>
    <property type="gene ID" value="AMTR_s00041p00234970"/>
</dbReference>
<organism evidence="1 2">
    <name type="scientific">Amborella trichopoda</name>
    <dbReference type="NCBI Taxonomy" id="13333"/>
    <lineage>
        <taxon>Eukaryota</taxon>
        <taxon>Viridiplantae</taxon>
        <taxon>Streptophyta</taxon>
        <taxon>Embryophyta</taxon>
        <taxon>Tracheophyta</taxon>
        <taxon>Spermatophyta</taxon>
        <taxon>Magnoliopsida</taxon>
        <taxon>Amborellales</taxon>
        <taxon>Amborellaceae</taxon>
        <taxon>Amborella</taxon>
    </lineage>
</organism>
<dbReference type="HOGENOM" id="CLU_112298_0_0_1"/>
<evidence type="ECO:0000313" key="1">
    <source>
        <dbReference type="EMBL" id="ERN13550.1"/>
    </source>
</evidence>
<dbReference type="Proteomes" id="UP000017836">
    <property type="component" value="Unassembled WGS sequence"/>
</dbReference>
<reference evidence="2" key="1">
    <citation type="journal article" date="2013" name="Science">
        <title>The Amborella genome and the evolution of flowering plants.</title>
        <authorList>
            <consortium name="Amborella Genome Project"/>
        </authorList>
    </citation>
    <scope>NUCLEOTIDE SEQUENCE [LARGE SCALE GENOMIC DNA]</scope>
</reference>
<protein>
    <recommendedName>
        <fullName evidence="3">BURP domain-containing protein</fullName>
    </recommendedName>
</protein>
<accession>W1Q0N1</accession>
<gene>
    <name evidence="1" type="ORF">AMTR_s00041p00234970</name>
</gene>
<proteinExistence type="predicted"/>
<keyword evidence="2" id="KW-1185">Reference proteome</keyword>
<name>W1Q0N1_AMBTC</name>
<dbReference type="AlphaFoldDB" id="W1Q0N1"/>
<evidence type="ECO:0000313" key="2">
    <source>
        <dbReference type="Proteomes" id="UP000017836"/>
    </source>
</evidence>